<evidence type="ECO:0000313" key="4">
    <source>
        <dbReference type="Proteomes" id="UP000070121"/>
    </source>
</evidence>
<proteinExistence type="predicted"/>
<dbReference type="InterPro" id="IPR001138">
    <property type="entry name" value="Zn2Cys6_DnaBD"/>
</dbReference>
<comment type="caution">
    <text evidence="3">The sequence shown here is derived from an EMBL/GenBank/DDBJ whole genome shotgun (WGS) entry which is preliminary data.</text>
</comment>
<dbReference type="PANTHER" id="PTHR38111:SF2">
    <property type="entry name" value="FINGER DOMAIN PROTEIN, PUTATIVE (AFU_ORTHOLOGUE AFUA_1G01560)-RELATED"/>
    <property type="match status" value="1"/>
</dbReference>
<dbReference type="OrthoDB" id="5126878at2759"/>
<dbReference type="InterPro" id="IPR036864">
    <property type="entry name" value="Zn2-C6_fun-type_DNA-bd_sf"/>
</dbReference>
<sequence length="461" mass="51776">MGRPPTSGYCHTCRRRRVKCARPACERCLKSGHICRGYEMPLRMQNFAASGDAGGSQQLVRVSNTSSSTVFQQNIVPELPFTAFRARMAFSHLVAHYRWAPFWKPLLRMSLDEESSSDVAKADYTGSLATALGFMGNSVNEPNMLAEGYELNGKVIRALHHAVSAKSNQELARWAFTIIILSLYQYAVENVPNVPHYYGMSKIIELALHACNSFNQHDHSFFEQTRWKTIPWHFIPKTSHDLLMDLFVDIPGLTFSIASQNRSLCGGEKDAAHARIDQLSRDLHAWRWRWEYNNPGAAREIHLPLEGEAENIPLLWAKTLLSKPIEVKTPEQAAELIIYNASIIQLMNLQVLLDMGVRHPQPFPGNIGESMLMPAGDPLYTPNDVKHRWQPSIEGLRLMKLTPRLLSASNGTSVMLAASPLGIIYNSLLGTEGLGNLFLSTMAVPSDYAMTDRELSVFRLW</sequence>
<feature type="domain" description="Zn(2)-C6 fungal-type" evidence="2">
    <location>
        <begin position="10"/>
        <end position="42"/>
    </location>
</feature>
<dbReference type="AlphaFoldDB" id="A0A135UPQ9"/>
<accession>A0A135UPQ9</accession>
<name>A0A135UPQ9_9PEZI</name>
<dbReference type="GO" id="GO:0008270">
    <property type="term" value="F:zinc ion binding"/>
    <property type="evidence" value="ECO:0007669"/>
    <property type="project" value="InterPro"/>
</dbReference>
<dbReference type="SUPFAM" id="SSF57701">
    <property type="entry name" value="Zn2/Cys6 DNA-binding domain"/>
    <property type="match status" value="1"/>
</dbReference>
<organism evidence="3 4">
    <name type="scientific">Colletotrichum salicis</name>
    <dbReference type="NCBI Taxonomy" id="1209931"/>
    <lineage>
        <taxon>Eukaryota</taxon>
        <taxon>Fungi</taxon>
        <taxon>Dikarya</taxon>
        <taxon>Ascomycota</taxon>
        <taxon>Pezizomycotina</taxon>
        <taxon>Sordariomycetes</taxon>
        <taxon>Hypocreomycetidae</taxon>
        <taxon>Glomerellales</taxon>
        <taxon>Glomerellaceae</taxon>
        <taxon>Colletotrichum</taxon>
        <taxon>Colletotrichum acutatum species complex</taxon>
    </lineage>
</organism>
<gene>
    <name evidence="3" type="ORF">CSAL01_00547</name>
</gene>
<dbReference type="PANTHER" id="PTHR38111">
    <property type="entry name" value="ZN(2)-C6 FUNGAL-TYPE DOMAIN-CONTAINING PROTEIN-RELATED"/>
    <property type="match status" value="1"/>
</dbReference>
<evidence type="ECO:0000256" key="1">
    <source>
        <dbReference type="ARBA" id="ARBA00023242"/>
    </source>
</evidence>
<dbReference type="CDD" id="cd00067">
    <property type="entry name" value="GAL4"/>
    <property type="match status" value="1"/>
</dbReference>
<dbReference type="STRING" id="1209931.A0A135UPQ9"/>
<protein>
    <recommendedName>
        <fullName evidence="2">Zn(2)-C6 fungal-type domain-containing protein</fullName>
    </recommendedName>
</protein>
<dbReference type="InterPro" id="IPR053178">
    <property type="entry name" value="Osmoadaptation_assoc"/>
</dbReference>
<dbReference type="Pfam" id="PF00172">
    <property type="entry name" value="Zn_clus"/>
    <property type="match status" value="1"/>
</dbReference>
<dbReference type="Proteomes" id="UP000070121">
    <property type="component" value="Unassembled WGS sequence"/>
</dbReference>
<keyword evidence="4" id="KW-1185">Reference proteome</keyword>
<dbReference type="EMBL" id="JFFI01001175">
    <property type="protein sequence ID" value="KXH62384.1"/>
    <property type="molecule type" value="Genomic_DNA"/>
</dbReference>
<reference evidence="3 4" key="1">
    <citation type="submission" date="2014-02" db="EMBL/GenBank/DDBJ databases">
        <title>The genome sequence of Colletotrichum salicis CBS 607.94.</title>
        <authorList>
            <person name="Baroncelli R."/>
            <person name="Thon M.R."/>
        </authorList>
    </citation>
    <scope>NUCLEOTIDE SEQUENCE [LARGE SCALE GENOMIC DNA]</scope>
    <source>
        <strain evidence="3 4">CBS 607.94</strain>
    </source>
</reference>
<evidence type="ECO:0000259" key="2">
    <source>
        <dbReference type="Pfam" id="PF00172"/>
    </source>
</evidence>
<dbReference type="GO" id="GO:0000981">
    <property type="term" value="F:DNA-binding transcription factor activity, RNA polymerase II-specific"/>
    <property type="evidence" value="ECO:0007669"/>
    <property type="project" value="InterPro"/>
</dbReference>
<evidence type="ECO:0000313" key="3">
    <source>
        <dbReference type="EMBL" id="KXH62384.1"/>
    </source>
</evidence>
<keyword evidence="1" id="KW-0539">Nucleus</keyword>